<protein>
    <submittedName>
        <fullName evidence="4">ADP-ribosylation/Crystallin J1</fullName>
    </submittedName>
</protein>
<comment type="cofactor">
    <cofactor evidence="3">
        <name>Mg(2+)</name>
        <dbReference type="ChEBI" id="CHEBI:18420"/>
    </cofactor>
    <text evidence="3">Binds 2 magnesium ions per subunit.</text>
</comment>
<dbReference type="Proteomes" id="UP000036520">
    <property type="component" value="Chromosome"/>
</dbReference>
<dbReference type="GO" id="GO:0016787">
    <property type="term" value="F:hydrolase activity"/>
    <property type="evidence" value="ECO:0007669"/>
    <property type="project" value="UniProtKB-KW"/>
</dbReference>
<evidence type="ECO:0000313" key="4">
    <source>
        <dbReference type="EMBL" id="AKP53196.1"/>
    </source>
</evidence>
<evidence type="ECO:0000256" key="2">
    <source>
        <dbReference type="ARBA" id="ARBA00022801"/>
    </source>
</evidence>
<keyword evidence="5" id="KW-1185">Reference proteome</keyword>
<organism evidence="4 5">
    <name type="scientific">Cyclobacterium amurskyense</name>
    <dbReference type="NCBI Taxonomy" id="320787"/>
    <lineage>
        <taxon>Bacteria</taxon>
        <taxon>Pseudomonadati</taxon>
        <taxon>Bacteroidota</taxon>
        <taxon>Cytophagia</taxon>
        <taxon>Cytophagales</taxon>
        <taxon>Cyclobacteriaceae</taxon>
        <taxon>Cyclobacterium</taxon>
    </lineage>
</organism>
<dbReference type="OrthoDB" id="9798107at2"/>
<evidence type="ECO:0000313" key="5">
    <source>
        <dbReference type="Proteomes" id="UP000036520"/>
    </source>
</evidence>
<evidence type="ECO:0000256" key="1">
    <source>
        <dbReference type="ARBA" id="ARBA00010702"/>
    </source>
</evidence>
<keyword evidence="3" id="KW-0479">Metal-binding</keyword>
<dbReference type="InterPro" id="IPR005502">
    <property type="entry name" value="Ribosyl_crysJ1"/>
</dbReference>
<keyword evidence="2" id="KW-0378">Hydrolase</keyword>
<dbReference type="AlphaFoldDB" id="A0A0H4PFD7"/>
<dbReference type="InterPro" id="IPR050792">
    <property type="entry name" value="ADP-ribosylglycohydrolase"/>
</dbReference>
<dbReference type="InterPro" id="IPR036705">
    <property type="entry name" value="Ribosyl_crysJ1_sf"/>
</dbReference>
<dbReference type="Gene3D" id="1.10.4080.10">
    <property type="entry name" value="ADP-ribosylation/Crystallin J1"/>
    <property type="match status" value="1"/>
</dbReference>
<feature type="binding site" evidence="3">
    <location>
        <position position="365"/>
    </location>
    <ligand>
        <name>Mg(2+)</name>
        <dbReference type="ChEBI" id="CHEBI:18420"/>
        <label>1</label>
    </ligand>
</feature>
<dbReference type="SUPFAM" id="SSF101478">
    <property type="entry name" value="ADP-ribosylglycohydrolase"/>
    <property type="match status" value="1"/>
</dbReference>
<feature type="binding site" evidence="3">
    <location>
        <position position="363"/>
    </location>
    <ligand>
        <name>Mg(2+)</name>
        <dbReference type="ChEBI" id="CHEBI:18420"/>
        <label>1</label>
    </ligand>
</feature>
<dbReference type="EMBL" id="CP012040">
    <property type="protein sequence ID" value="AKP53196.1"/>
    <property type="molecule type" value="Genomic_DNA"/>
</dbReference>
<evidence type="ECO:0000256" key="3">
    <source>
        <dbReference type="PIRSR" id="PIRSR605502-1"/>
    </source>
</evidence>
<accession>A0A0H4PFD7</accession>
<feature type="binding site" evidence="3">
    <location>
        <position position="105"/>
    </location>
    <ligand>
        <name>Mg(2+)</name>
        <dbReference type="ChEBI" id="CHEBI:18420"/>
        <label>1</label>
    </ligand>
</feature>
<feature type="binding site" evidence="3">
    <location>
        <position position="104"/>
    </location>
    <ligand>
        <name>Mg(2+)</name>
        <dbReference type="ChEBI" id="CHEBI:18420"/>
        <label>1</label>
    </ligand>
</feature>
<gene>
    <name evidence="4" type="ORF">CA2015_3826</name>
</gene>
<keyword evidence="3" id="KW-0460">Magnesium</keyword>
<comment type="similarity">
    <text evidence="1">Belongs to the ADP-ribosylglycohydrolase family.</text>
</comment>
<dbReference type="KEGG" id="camu:CA2015_3826"/>
<dbReference type="RefSeq" id="WP_048643322.1">
    <property type="nucleotide sequence ID" value="NZ_CP012040.1"/>
</dbReference>
<name>A0A0H4PFD7_9BACT</name>
<feature type="binding site" evidence="3">
    <location>
        <position position="106"/>
    </location>
    <ligand>
        <name>Mg(2+)</name>
        <dbReference type="ChEBI" id="CHEBI:18420"/>
        <label>1</label>
    </ligand>
</feature>
<dbReference type="Pfam" id="PF03747">
    <property type="entry name" value="ADP_ribosyl_GH"/>
    <property type="match status" value="1"/>
</dbReference>
<dbReference type="PATRIC" id="fig|320787.5.peg.4188"/>
<sequence>MRNFNFCIYVFIGCCLWACEGGKQENTNKADLPVSELSKSELSDKVKGLIVGSAIGDAMGAPTEMWAREDIQKTYGWVTGLDTMVREVSPEGIWKANLPAGGTTDDTRWKALIVDFMSEQNSLSLDVDAFSNHIIQTYEAYFNRYKSLKPDQTKDLEETNLKVLWLQEWYKVSLAIKENKLKPYQKAMGKFYGGEMVCAGLLYAPALGLLYPSDPEMAYNQAYNLSIYDLGLAKDISALSAAMTSAALTANGNQNEVLRVLKDIDPEGYFSSRLVGRSSYRVYELALDIVAEAKDSLGTELKPNKTTLIPESSILRAYQLLDQNLQDMPFHAAEIHLQVLTAMLFNDFKFKETMIFLVNYGRDNDTTAAIAGAILGAYHGYAQLPIEMREQVEKVNDELLDINLEKLAEKQINNTLSLYLWPD</sequence>
<dbReference type="PANTHER" id="PTHR16222:SF24">
    <property type="entry name" value="ADP-RIBOSYLHYDROLASE ARH3"/>
    <property type="match status" value="1"/>
</dbReference>
<feature type="binding site" evidence="3">
    <location>
        <position position="366"/>
    </location>
    <ligand>
        <name>Mg(2+)</name>
        <dbReference type="ChEBI" id="CHEBI:18420"/>
        <label>1</label>
    </ligand>
</feature>
<proteinExistence type="inferred from homology"/>
<dbReference type="GO" id="GO:0046872">
    <property type="term" value="F:metal ion binding"/>
    <property type="evidence" value="ECO:0007669"/>
    <property type="project" value="UniProtKB-KW"/>
</dbReference>
<dbReference type="PANTHER" id="PTHR16222">
    <property type="entry name" value="ADP-RIBOSYLGLYCOHYDROLASE"/>
    <property type="match status" value="1"/>
</dbReference>
<reference evidence="4 5" key="1">
    <citation type="submission" date="2015-07" db="EMBL/GenBank/DDBJ databases">
        <authorList>
            <person name="Kim K.M."/>
        </authorList>
    </citation>
    <scope>NUCLEOTIDE SEQUENCE [LARGE SCALE GENOMIC DNA]</scope>
    <source>
        <strain evidence="4 5">KCTC 12363</strain>
    </source>
</reference>
<dbReference type="STRING" id="320787.CA2015_3826"/>